<sequence length="67" mass="7398">MTQTKHDLLQNLDKITNELAILTGVRGMDALIVQTAKENGSLLVSLDNERLKLVKGKVSIKNPENLI</sequence>
<comment type="caution">
    <text evidence="1">The sequence shown here is derived from an EMBL/GenBank/DDBJ whole genome shotgun (WGS) entry which is preliminary data.</text>
</comment>
<dbReference type="EMBL" id="MEUA01000001">
    <property type="protein sequence ID" value="OGC16854.1"/>
    <property type="molecule type" value="Genomic_DNA"/>
</dbReference>
<dbReference type="AlphaFoldDB" id="A0A1F4S8W8"/>
<gene>
    <name evidence="1" type="ORF">A2290_05005</name>
</gene>
<reference evidence="1 2" key="1">
    <citation type="journal article" date="2016" name="Nat. Commun.">
        <title>Thousands of microbial genomes shed light on interconnected biogeochemical processes in an aquifer system.</title>
        <authorList>
            <person name="Anantharaman K."/>
            <person name="Brown C.T."/>
            <person name="Hug L.A."/>
            <person name="Sharon I."/>
            <person name="Castelle C.J."/>
            <person name="Probst A.J."/>
            <person name="Thomas B.C."/>
            <person name="Singh A."/>
            <person name="Wilkins M.J."/>
            <person name="Karaoz U."/>
            <person name="Brodie E.L."/>
            <person name="Williams K.H."/>
            <person name="Hubbard S.S."/>
            <person name="Banfield J.F."/>
        </authorList>
    </citation>
    <scope>NUCLEOTIDE SEQUENCE [LARGE SCALE GENOMIC DNA]</scope>
</reference>
<dbReference type="Proteomes" id="UP000177905">
    <property type="component" value="Unassembled WGS sequence"/>
</dbReference>
<name>A0A1F4S8W8_UNCSA</name>
<evidence type="ECO:0000313" key="1">
    <source>
        <dbReference type="EMBL" id="OGC16854.1"/>
    </source>
</evidence>
<protein>
    <recommendedName>
        <fullName evidence="3">PIN domain-containing protein</fullName>
    </recommendedName>
</protein>
<dbReference type="InterPro" id="IPR029060">
    <property type="entry name" value="PIN-like_dom_sf"/>
</dbReference>
<proteinExistence type="predicted"/>
<organism evidence="1 2">
    <name type="scientific">candidate division WOR-1 bacterium RIFOXYB2_FULL_36_35</name>
    <dbReference type="NCBI Taxonomy" id="1802578"/>
    <lineage>
        <taxon>Bacteria</taxon>
        <taxon>Bacillati</taxon>
        <taxon>Saganbacteria</taxon>
    </lineage>
</organism>
<accession>A0A1F4S8W8</accession>
<dbReference type="SUPFAM" id="SSF88723">
    <property type="entry name" value="PIN domain-like"/>
    <property type="match status" value="1"/>
</dbReference>
<evidence type="ECO:0008006" key="3">
    <source>
        <dbReference type="Google" id="ProtNLM"/>
    </source>
</evidence>
<evidence type="ECO:0000313" key="2">
    <source>
        <dbReference type="Proteomes" id="UP000177905"/>
    </source>
</evidence>